<keyword evidence="12" id="KW-1185">Reference proteome</keyword>
<feature type="domain" description="HAMP" evidence="10">
    <location>
        <begin position="334"/>
        <end position="386"/>
    </location>
</feature>
<dbReference type="InterPro" id="IPR004090">
    <property type="entry name" value="Chemotax_Me-accpt_rcpt"/>
</dbReference>
<dbReference type="GO" id="GO:0004888">
    <property type="term" value="F:transmembrane signaling receptor activity"/>
    <property type="evidence" value="ECO:0007669"/>
    <property type="project" value="InterPro"/>
</dbReference>
<dbReference type="EMBL" id="FQXZ01000002">
    <property type="protein sequence ID" value="SHH62777.1"/>
    <property type="molecule type" value="Genomic_DNA"/>
</dbReference>
<proteinExistence type="inferred from homology"/>
<evidence type="ECO:0000256" key="2">
    <source>
        <dbReference type="ARBA" id="ARBA00022692"/>
    </source>
</evidence>
<dbReference type="CDD" id="cd11386">
    <property type="entry name" value="MCP_signal"/>
    <property type="match status" value="1"/>
</dbReference>
<evidence type="ECO:0000256" key="6">
    <source>
        <dbReference type="ARBA" id="ARBA00029447"/>
    </source>
</evidence>
<dbReference type="PANTHER" id="PTHR32089:SF119">
    <property type="entry name" value="METHYL-ACCEPTING CHEMOTAXIS PROTEIN CTPL"/>
    <property type="match status" value="1"/>
</dbReference>
<keyword evidence="4 8" id="KW-0472">Membrane</keyword>
<dbReference type="PROSITE" id="PS51257">
    <property type="entry name" value="PROKAR_LIPOPROTEIN"/>
    <property type="match status" value="1"/>
</dbReference>
<name>A0A1M5UIG4_9VIBR</name>
<gene>
    <name evidence="11" type="primary">pctC_1</name>
    <name evidence="11" type="ORF">VA7868_00102</name>
</gene>
<evidence type="ECO:0000256" key="1">
    <source>
        <dbReference type="ARBA" id="ARBA00004141"/>
    </source>
</evidence>
<comment type="subcellular location">
    <subcellularLocation>
        <location evidence="1">Membrane</location>
        <topology evidence="1">Multi-pass membrane protein</topology>
    </subcellularLocation>
</comment>
<evidence type="ECO:0000256" key="4">
    <source>
        <dbReference type="ARBA" id="ARBA00023136"/>
    </source>
</evidence>
<dbReference type="PRINTS" id="PR00260">
    <property type="entry name" value="CHEMTRNSDUCR"/>
</dbReference>
<evidence type="ECO:0000259" key="10">
    <source>
        <dbReference type="PROSITE" id="PS50885"/>
    </source>
</evidence>
<dbReference type="FunFam" id="1.10.287.950:FF:000001">
    <property type="entry name" value="Methyl-accepting chemotaxis sensory transducer"/>
    <property type="match status" value="1"/>
</dbReference>
<dbReference type="GO" id="GO:0016020">
    <property type="term" value="C:membrane"/>
    <property type="evidence" value="ECO:0007669"/>
    <property type="project" value="UniProtKB-SubCell"/>
</dbReference>
<keyword evidence="2 8" id="KW-0812">Transmembrane</keyword>
<dbReference type="PROSITE" id="PS50111">
    <property type="entry name" value="CHEMOTAXIS_TRANSDUC_2"/>
    <property type="match status" value="1"/>
</dbReference>
<dbReference type="PANTHER" id="PTHR32089">
    <property type="entry name" value="METHYL-ACCEPTING CHEMOTAXIS PROTEIN MCPB"/>
    <property type="match status" value="1"/>
</dbReference>
<dbReference type="PROSITE" id="PS50885">
    <property type="entry name" value="HAMP"/>
    <property type="match status" value="1"/>
</dbReference>
<accession>A0A1M5UIG4</accession>
<dbReference type="AlphaFoldDB" id="A0A1M5UIG4"/>
<evidence type="ECO:0000313" key="11">
    <source>
        <dbReference type="EMBL" id="SHH62777.1"/>
    </source>
</evidence>
<feature type="transmembrane region" description="Helical" evidence="8">
    <location>
        <begin position="314"/>
        <end position="333"/>
    </location>
</feature>
<keyword evidence="3 8" id="KW-1133">Transmembrane helix</keyword>
<dbReference type="GO" id="GO:0007165">
    <property type="term" value="P:signal transduction"/>
    <property type="evidence" value="ECO:0007669"/>
    <property type="project" value="UniProtKB-KW"/>
</dbReference>
<dbReference type="STRING" id="1216006.VA7868_00102"/>
<dbReference type="Pfam" id="PF00015">
    <property type="entry name" value="MCPsignal"/>
    <property type="match status" value="1"/>
</dbReference>
<dbReference type="GO" id="GO:0006935">
    <property type="term" value="P:chemotaxis"/>
    <property type="evidence" value="ECO:0007669"/>
    <property type="project" value="InterPro"/>
</dbReference>
<comment type="similarity">
    <text evidence="6">Belongs to the methyl-accepting chemotaxis (MCP) protein family.</text>
</comment>
<dbReference type="RefSeq" id="WP_073601904.1">
    <property type="nucleotide sequence ID" value="NZ_FQXZ01000002.1"/>
</dbReference>
<feature type="domain" description="Methyl-accepting transducer" evidence="9">
    <location>
        <begin position="391"/>
        <end position="627"/>
    </location>
</feature>
<dbReference type="InterPro" id="IPR004089">
    <property type="entry name" value="MCPsignal_dom"/>
</dbReference>
<dbReference type="SUPFAM" id="SSF58104">
    <property type="entry name" value="Methyl-accepting chemotaxis protein (MCP) signaling domain"/>
    <property type="match status" value="1"/>
</dbReference>
<evidence type="ECO:0000256" key="8">
    <source>
        <dbReference type="SAM" id="Phobius"/>
    </source>
</evidence>
<dbReference type="Proteomes" id="UP000184608">
    <property type="component" value="Unassembled WGS sequence"/>
</dbReference>
<evidence type="ECO:0000256" key="5">
    <source>
        <dbReference type="ARBA" id="ARBA00023224"/>
    </source>
</evidence>
<dbReference type="InterPro" id="IPR003660">
    <property type="entry name" value="HAMP_dom"/>
</dbReference>
<evidence type="ECO:0000313" key="12">
    <source>
        <dbReference type="Proteomes" id="UP000184608"/>
    </source>
</evidence>
<dbReference type="CDD" id="cd12913">
    <property type="entry name" value="PDC1_MCP_like"/>
    <property type="match status" value="1"/>
</dbReference>
<keyword evidence="5 7" id="KW-0807">Transducer</keyword>
<evidence type="ECO:0000256" key="3">
    <source>
        <dbReference type="ARBA" id="ARBA00022989"/>
    </source>
</evidence>
<dbReference type="Pfam" id="PF22673">
    <property type="entry name" value="MCP-like_PDC_1"/>
    <property type="match status" value="1"/>
</dbReference>
<evidence type="ECO:0000256" key="7">
    <source>
        <dbReference type="PROSITE-ProRule" id="PRU00284"/>
    </source>
</evidence>
<sequence length="660" mass="72260">MKNALMIRTKAVYLSVALVALACVMIYTVVQAFVLPVIQQETEEKELTRVQGLVNEIRAELDAGAVLTRNSAALAETLPLTSQDFQNFLPHMIDQFGNQKIAGGGIWPEPGAFQSGVERYSFFWGRNAQNQLELMNDYNVPEGPGYHHESWYTVGKRLSPGQCGWSEAYTDPVSGTAMITCTVAIHRDNRFWGVATTDLMLTGLDRMLHQMNQSSGGFTFVLGPDNQIVSFPDFRPDSLDMKKLASVAAKETALNPLLKAVQSGQSTSYLPEGVISGDEAILSLIPMPDYGLKIGMLLPSQVMMKPVGEMRSSLYLTVIPMLLIFGIVLVLYARKVMNWINETSRQIHHLIQGGSAATLEIHQRDEIGLLKEAVNDYGQHLHSLMVQIAGEADHAKHHAGELHDLAYVLSERSNQQLNDNTTLASAITEMAGSAEEVAQNTRRTSGMVDQTRTLIVERQAAVADNRQASEKLLGQLQDTVKIIQQLSDDAGQMGSMLNVIKEISEQTNLLALNAAIEAARAGEQGRGFAVVADEVRTLAGRSQGSASEIEKVIEQLRSSAVHGVETVTSARTLSEESVERSKQVFDGFNEILDVFSDISEHSTHIAQAAGQQADVSHEIHQLAEGIRLVNEENVSTARQMTTLSDVSKQSADRLHELSSQ</sequence>
<dbReference type="SMART" id="SM00283">
    <property type="entry name" value="MA"/>
    <property type="match status" value="1"/>
</dbReference>
<organism evidence="11 12">
    <name type="scientific">Vibrio aerogenes CECT 7868</name>
    <dbReference type="NCBI Taxonomy" id="1216006"/>
    <lineage>
        <taxon>Bacteria</taxon>
        <taxon>Pseudomonadati</taxon>
        <taxon>Pseudomonadota</taxon>
        <taxon>Gammaproteobacteria</taxon>
        <taxon>Vibrionales</taxon>
        <taxon>Vibrionaceae</taxon>
        <taxon>Vibrio</taxon>
    </lineage>
</organism>
<reference evidence="11 12" key="1">
    <citation type="submission" date="2016-11" db="EMBL/GenBank/DDBJ databases">
        <authorList>
            <person name="Jaros S."/>
            <person name="Januszkiewicz K."/>
            <person name="Wedrychowicz H."/>
        </authorList>
    </citation>
    <scope>NUCLEOTIDE SEQUENCE [LARGE SCALE GENOMIC DNA]</scope>
    <source>
        <strain evidence="11 12">CECT 7868</strain>
    </source>
</reference>
<dbReference type="Gene3D" id="1.10.287.950">
    <property type="entry name" value="Methyl-accepting chemotaxis protein"/>
    <property type="match status" value="1"/>
</dbReference>
<protein>
    <submittedName>
        <fullName evidence="11">Methyl-accepting chemotaxis protein PctC</fullName>
    </submittedName>
</protein>
<dbReference type="Gene3D" id="3.30.450.20">
    <property type="entry name" value="PAS domain"/>
    <property type="match status" value="1"/>
</dbReference>
<evidence type="ECO:0000259" key="9">
    <source>
        <dbReference type="PROSITE" id="PS50111"/>
    </source>
</evidence>